<dbReference type="InterPro" id="IPR002156">
    <property type="entry name" value="RNaseH_domain"/>
</dbReference>
<protein>
    <recommendedName>
        <fullName evidence="1">RNase H type-1 domain-containing protein</fullName>
    </recommendedName>
</protein>
<name>A0AAD8WEL0_LOLMU</name>
<dbReference type="InterPro" id="IPR036397">
    <property type="entry name" value="RNaseH_sf"/>
</dbReference>
<dbReference type="SUPFAM" id="SSF53098">
    <property type="entry name" value="Ribonuclease H-like"/>
    <property type="match status" value="1"/>
</dbReference>
<organism evidence="2 3">
    <name type="scientific">Lolium multiflorum</name>
    <name type="common">Italian ryegrass</name>
    <name type="synonym">Lolium perenne subsp. multiflorum</name>
    <dbReference type="NCBI Taxonomy" id="4521"/>
    <lineage>
        <taxon>Eukaryota</taxon>
        <taxon>Viridiplantae</taxon>
        <taxon>Streptophyta</taxon>
        <taxon>Embryophyta</taxon>
        <taxon>Tracheophyta</taxon>
        <taxon>Spermatophyta</taxon>
        <taxon>Magnoliopsida</taxon>
        <taxon>Liliopsida</taxon>
        <taxon>Poales</taxon>
        <taxon>Poaceae</taxon>
        <taxon>BOP clade</taxon>
        <taxon>Pooideae</taxon>
        <taxon>Poodae</taxon>
        <taxon>Poeae</taxon>
        <taxon>Poeae Chloroplast Group 2 (Poeae type)</taxon>
        <taxon>Loliodinae</taxon>
        <taxon>Loliinae</taxon>
        <taxon>Lolium</taxon>
    </lineage>
</organism>
<dbReference type="Proteomes" id="UP001231189">
    <property type="component" value="Unassembled WGS sequence"/>
</dbReference>
<evidence type="ECO:0000313" key="3">
    <source>
        <dbReference type="Proteomes" id="UP001231189"/>
    </source>
</evidence>
<dbReference type="GO" id="GO:0004523">
    <property type="term" value="F:RNA-DNA hybrid ribonuclease activity"/>
    <property type="evidence" value="ECO:0007669"/>
    <property type="project" value="InterPro"/>
</dbReference>
<dbReference type="Pfam" id="PF13456">
    <property type="entry name" value="RVT_3"/>
    <property type="match status" value="1"/>
</dbReference>
<dbReference type="InterPro" id="IPR052929">
    <property type="entry name" value="RNase_H-like_EbsB-rel"/>
</dbReference>
<dbReference type="Gene3D" id="3.30.420.10">
    <property type="entry name" value="Ribonuclease H-like superfamily/Ribonuclease H"/>
    <property type="match status" value="1"/>
</dbReference>
<evidence type="ECO:0000259" key="1">
    <source>
        <dbReference type="Pfam" id="PF13456"/>
    </source>
</evidence>
<feature type="domain" description="RNase H type-1" evidence="1">
    <location>
        <begin position="126"/>
        <end position="207"/>
    </location>
</feature>
<accession>A0AAD8WEL0</accession>
<comment type="caution">
    <text evidence="2">The sequence shown here is derived from an EMBL/GenBank/DDBJ whole genome shotgun (WGS) entry which is preliminary data.</text>
</comment>
<dbReference type="AlphaFoldDB" id="A0AAD8WEL0"/>
<reference evidence="2" key="1">
    <citation type="submission" date="2023-07" db="EMBL/GenBank/DDBJ databases">
        <title>A chromosome-level genome assembly of Lolium multiflorum.</title>
        <authorList>
            <person name="Chen Y."/>
            <person name="Copetti D."/>
            <person name="Kolliker R."/>
            <person name="Studer B."/>
        </authorList>
    </citation>
    <scope>NUCLEOTIDE SEQUENCE</scope>
    <source>
        <strain evidence="2">02402/16</strain>
        <tissue evidence="2">Leaf</tissue>
    </source>
</reference>
<dbReference type="PANTHER" id="PTHR47074">
    <property type="entry name" value="BNAC02G40300D PROTEIN"/>
    <property type="match status" value="1"/>
</dbReference>
<gene>
    <name evidence="2" type="ORF">QYE76_069124</name>
</gene>
<proteinExistence type="predicted"/>
<keyword evidence="3" id="KW-1185">Reference proteome</keyword>
<evidence type="ECO:0000313" key="2">
    <source>
        <dbReference type="EMBL" id="KAK1651319.1"/>
    </source>
</evidence>
<sequence>MRNKWSIPDEDNFMYSGPDWLLLLLANISNDRRGLILMILWRSWHLRCNVIHNKGECKISDSVQYLDRYLQDLMLNCRKHDNEKGKQPISNAGTSIATCHASGTSAGGKDTKECWKPPGHGWVKINVDASFTSEDGKSYMGCIARDNTGNVLWASCRGTGTCANAEEAEAIACLASLHMITNPDNLSVVMESDKAAVVEAIKKRNQKLSCL</sequence>
<dbReference type="PANTHER" id="PTHR47074:SF73">
    <property type="entry name" value="OS04G0448401 PROTEIN"/>
    <property type="match status" value="1"/>
</dbReference>
<dbReference type="EMBL" id="JAUUTY010000004">
    <property type="protein sequence ID" value="KAK1651319.1"/>
    <property type="molecule type" value="Genomic_DNA"/>
</dbReference>
<dbReference type="InterPro" id="IPR012337">
    <property type="entry name" value="RNaseH-like_sf"/>
</dbReference>
<dbReference type="GO" id="GO:0003676">
    <property type="term" value="F:nucleic acid binding"/>
    <property type="evidence" value="ECO:0007669"/>
    <property type="project" value="InterPro"/>
</dbReference>